<dbReference type="RefSeq" id="WP_066353872.1">
    <property type="nucleotide sequence ID" value="NZ_LOED01000022.1"/>
</dbReference>
<dbReference type="InterPro" id="IPR003004">
    <property type="entry name" value="GspF/PilC"/>
</dbReference>
<feature type="transmembrane region" description="Helical" evidence="8">
    <location>
        <begin position="375"/>
        <end position="396"/>
    </location>
</feature>
<keyword evidence="5 8" id="KW-0812">Transmembrane</keyword>
<evidence type="ECO:0000259" key="9">
    <source>
        <dbReference type="Pfam" id="PF00482"/>
    </source>
</evidence>
<dbReference type="FunCoup" id="A0A140L648">
    <property type="interactions" value="153"/>
</dbReference>
<evidence type="ECO:0000256" key="1">
    <source>
        <dbReference type="ARBA" id="ARBA00004429"/>
    </source>
</evidence>
<comment type="similarity">
    <text evidence="2">Belongs to the GSP F family.</text>
</comment>
<dbReference type="InterPro" id="IPR042094">
    <property type="entry name" value="T2SS_GspF_sf"/>
</dbReference>
<gene>
    <name evidence="10" type="primary">epsF_2</name>
    <name evidence="10" type="ORF">AN618_16950</name>
</gene>
<dbReference type="Proteomes" id="UP000070427">
    <property type="component" value="Unassembled WGS sequence"/>
</dbReference>
<dbReference type="Pfam" id="PF00482">
    <property type="entry name" value="T2SSF"/>
    <property type="match status" value="2"/>
</dbReference>
<dbReference type="InParanoid" id="A0A140L648"/>
<feature type="domain" description="Type II secretion system protein GspF" evidence="9">
    <location>
        <begin position="69"/>
        <end position="192"/>
    </location>
</feature>
<comment type="subcellular location">
    <subcellularLocation>
        <location evidence="1">Cell inner membrane</location>
        <topology evidence="1">Multi-pass membrane protein</topology>
    </subcellularLocation>
</comment>
<keyword evidence="3" id="KW-1003">Cell membrane</keyword>
<dbReference type="STRING" id="520764.AN618_16950"/>
<dbReference type="AlphaFoldDB" id="A0A140L648"/>
<dbReference type="FunFam" id="1.20.81.30:FF:000001">
    <property type="entry name" value="Type II secretion system protein F"/>
    <property type="match status" value="2"/>
</dbReference>
<dbReference type="GO" id="GO:0005886">
    <property type="term" value="C:plasma membrane"/>
    <property type="evidence" value="ECO:0007669"/>
    <property type="project" value="UniProtKB-SubCell"/>
</dbReference>
<name>A0A140L648_9FIRM</name>
<dbReference type="EMBL" id="LOED01000022">
    <property type="protein sequence ID" value="KXG76023.1"/>
    <property type="molecule type" value="Genomic_DNA"/>
</dbReference>
<feature type="transmembrane region" description="Helical" evidence="8">
    <location>
        <begin position="222"/>
        <end position="241"/>
    </location>
</feature>
<keyword evidence="11" id="KW-1185">Reference proteome</keyword>
<proteinExistence type="inferred from homology"/>
<evidence type="ECO:0000313" key="10">
    <source>
        <dbReference type="EMBL" id="KXG76023.1"/>
    </source>
</evidence>
<evidence type="ECO:0000256" key="8">
    <source>
        <dbReference type="SAM" id="Phobius"/>
    </source>
</evidence>
<keyword evidence="7 8" id="KW-0472">Membrane</keyword>
<keyword evidence="6 8" id="KW-1133">Transmembrane helix</keyword>
<feature type="transmembrane region" description="Helical" evidence="8">
    <location>
        <begin position="169"/>
        <end position="194"/>
    </location>
</feature>
<dbReference type="PATRIC" id="fig|520764.3.peg.1823"/>
<evidence type="ECO:0000313" key="11">
    <source>
        <dbReference type="Proteomes" id="UP000070427"/>
    </source>
</evidence>
<sequence>MATYRYRARGNSGELITGQVEAENEAEALQVLEGRGLFVVDFRAGRALQITSLAEAFFNRVKKQDLSVFCRQLATMIGAGIPIVRALELLAEQSEKRAMRQSIERILESLREGSTFHEALERQHGIFPPIMVHSVEAAEISGSLENTLEELSEHLARDHELEEKIKSTLAYPAIIISLTAAVLMVLLVFVIPAFQNVMNSLGVPLPLPTRIVLHTGMALRRGWYLIIILISGLAFFTVRSLKSESVRRRMDELLLKMPVFGNLHKKAVISRFSRTLGTLLKSGVPIMEALEVVARNVGNRVVGDVILQARENVREGKSVADTLEASGLFPPMVIAMIAVGEETGALDSLLAKVNAFYERELEEAARRLSSMLEPAMIVVLGAAVGFIVISILLPYFQIIGNMG</sequence>
<comment type="caution">
    <text evidence="10">The sequence shown here is derived from an EMBL/GenBank/DDBJ whole genome shotgun (WGS) entry which is preliminary data.</text>
</comment>
<dbReference type="PANTHER" id="PTHR30012">
    <property type="entry name" value="GENERAL SECRETION PATHWAY PROTEIN"/>
    <property type="match status" value="1"/>
</dbReference>
<evidence type="ECO:0000256" key="6">
    <source>
        <dbReference type="ARBA" id="ARBA00022989"/>
    </source>
</evidence>
<evidence type="ECO:0000256" key="5">
    <source>
        <dbReference type="ARBA" id="ARBA00022692"/>
    </source>
</evidence>
<organism evidence="10 11">
    <name type="scientific">Fervidicola ferrireducens</name>
    <dbReference type="NCBI Taxonomy" id="520764"/>
    <lineage>
        <taxon>Bacteria</taxon>
        <taxon>Bacillati</taxon>
        <taxon>Bacillota</taxon>
        <taxon>Clostridia</taxon>
        <taxon>Thermosediminibacterales</taxon>
        <taxon>Thermosediminibacteraceae</taxon>
        <taxon>Fervidicola</taxon>
    </lineage>
</organism>
<evidence type="ECO:0000256" key="4">
    <source>
        <dbReference type="ARBA" id="ARBA00022519"/>
    </source>
</evidence>
<dbReference type="PRINTS" id="PR00812">
    <property type="entry name" value="BCTERIALGSPF"/>
</dbReference>
<evidence type="ECO:0000256" key="7">
    <source>
        <dbReference type="ARBA" id="ARBA00023136"/>
    </source>
</evidence>
<accession>A0A140L648</accession>
<protein>
    <submittedName>
        <fullName evidence="10">Type II secretion system protein F</fullName>
    </submittedName>
</protein>
<keyword evidence="4" id="KW-0997">Cell inner membrane</keyword>
<dbReference type="OrthoDB" id="9805682at2"/>
<evidence type="ECO:0000256" key="2">
    <source>
        <dbReference type="ARBA" id="ARBA00005745"/>
    </source>
</evidence>
<dbReference type="InterPro" id="IPR018076">
    <property type="entry name" value="T2SS_GspF_dom"/>
</dbReference>
<reference evidence="10 11" key="1">
    <citation type="submission" date="2015-12" db="EMBL/GenBank/DDBJ databases">
        <title>Draft genome sequnece of Fervidicola ferrireducens strain Y170.</title>
        <authorList>
            <person name="Patel B.K."/>
        </authorList>
    </citation>
    <scope>NUCLEOTIDE SEQUENCE [LARGE SCALE GENOMIC DNA]</scope>
    <source>
        <strain evidence="10 11">Y170</strain>
    </source>
</reference>
<feature type="domain" description="Type II secretion system protein GspF" evidence="9">
    <location>
        <begin position="272"/>
        <end position="394"/>
    </location>
</feature>
<dbReference type="Gene3D" id="1.20.81.30">
    <property type="entry name" value="Type II secretion system (T2SS), domain F"/>
    <property type="match status" value="2"/>
</dbReference>
<evidence type="ECO:0000256" key="3">
    <source>
        <dbReference type="ARBA" id="ARBA00022475"/>
    </source>
</evidence>
<dbReference type="PANTHER" id="PTHR30012:SF0">
    <property type="entry name" value="TYPE II SECRETION SYSTEM PROTEIN F-RELATED"/>
    <property type="match status" value="1"/>
</dbReference>